<dbReference type="Pfam" id="PF13229">
    <property type="entry name" value="Beta_helix"/>
    <property type="match status" value="1"/>
</dbReference>
<evidence type="ECO:0008006" key="5">
    <source>
        <dbReference type="Google" id="ProtNLM"/>
    </source>
</evidence>
<feature type="domain" description="Right handed beta helix" evidence="1">
    <location>
        <begin position="112"/>
        <end position="224"/>
    </location>
</feature>
<dbReference type="InterPro" id="IPR011050">
    <property type="entry name" value="Pectin_lyase_fold/virulence"/>
</dbReference>
<dbReference type="Pfam" id="PF13860">
    <property type="entry name" value="FlgD_ig"/>
    <property type="match status" value="1"/>
</dbReference>
<feature type="domain" description="FlgD/Vpr Ig-like" evidence="2">
    <location>
        <begin position="560"/>
        <end position="631"/>
    </location>
</feature>
<gene>
    <name evidence="3" type="ORF">A2519_02815</name>
</gene>
<dbReference type="EMBL" id="MFYX01000128">
    <property type="protein sequence ID" value="OGK01266.1"/>
    <property type="molecule type" value="Genomic_DNA"/>
</dbReference>
<dbReference type="AlphaFoldDB" id="A0A1F7F434"/>
<comment type="caution">
    <text evidence="3">The sequence shown here is derived from an EMBL/GenBank/DDBJ whole genome shotgun (WGS) entry which is preliminary data.</text>
</comment>
<evidence type="ECO:0000259" key="2">
    <source>
        <dbReference type="Pfam" id="PF13860"/>
    </source>
</evidence>
<organism evidence="3 4">
    <name type="scientific">Candidatus Raymondbacteria bacterium RIFOXYD12_FULL_49_13</name>
    <dbReference type="NCBI Taxonomy" id="1817890"/>
    <lineage>
        <taxon>Bacteria</taxon>
        <taxon>Raymondiibacteriota</taxon>
    </lineage>
</organism>
<evidence type="ECO:0000259" key="1">
    <source>
        <dbReference type="Pfam" id="PF13229"/>
    </source>
</evidence>
<dbReference type="InterPro" id="IPR039448">
    <property type="entry name" value="Beta_helix"/>
</dbReference>
<dbReference type="Gene3D" id="2.60.40.4070">
    <property type="match status" value="1"/>
</dbReference>
<dbReference type="Gene3D" id="2.160.20.10">
    <property type="entry name" value="Single-stranded right-handed beta-helix, Pectin lyase-like"/>
    <property type="match status" value="1"/>
</dbReference>
<accession>A0A1F7F434</accession>
<dbReference type="InterPro" id="IPR025965">
    <property type="entry name" value="FlgD/Vpr_Ig-like"/>
</dbReference>
<sequence length="647" mass="69351">MLPHGTTFSIFNYALQPGPNLIIVQANDTAGNSAVPDSVLIYRDDTSVVYVDNTWNGVETGSSTQPFNTLFEGVTASWTNGTLVLRNGPYNEAVTFKDGMRVYGENGLIVLNADTGVYTLGNNASFSNCSFTGSGANIVSGSGSGEFAAANCVVNTQANRGFNLAGYRRVSFSNTRFNKDLSGHYGVSASNCDTLVVTDCRFDTCGQAGLSLSAIALVLVRNALFTGLAHSGVILTDCQADIQFSTFAFNLSGVSVSRGQLLLKNSIQAFNQGYAINQSNAPAISAIYNCLFSNGLGNSQQAGGIDLATTVQTNPMFSSFASYELDSLSQAKNAGENGSEMGYHGHLVLGRRQVLSIVSPPANAYVKGCVSIMANANALKPGYSAPELCINGKCEKVLRVSDETNDNVWARVCTDQYPAGQAVIKLGAISRAITIGLPPLVREEKPMPKTQTCLADTSGNLIIIIDRANNRVVCTGRYSDTLYSFGGFGKDMYKFDAPTGVKIKDSVFTVYDAGNNRAMTYTMYPVVAGKSAQQTTESAATRLTLQNVHFIPSPFKIHKEKGYIRYNLNKNASVTIIAFDRLGRRIRDWDISSGMQGGRVGVNEIRWDGKDQLGAYVASGVYVFRVVADSDGDRVEARVRMAVIGAK</sequence>
<evidence type="ECO:0000313" key="4">
    <source>
        <dbReference type="Proteomes" id="UP000179243"/>
    </source>
</evidence>
<evidence type="ECO:0000313" key="3">
    <source>
        <dbReference type="EMBL" id="OGK01266.1"/>
    </source>
</evidence>
<dbReference type="InterPro" id="IPR012334">
    <property type="entry name" value="Pectin_lyas_fold"/>
</dbReference>
<reference evidence="3 4" key="1">
    <citation type="journal article" date="2016" name="Nat. Commun.">
        <title>Thousands of microbial genomes shed light on interconnected biogeochemical processes in an aquifer system.</title>
        <authorList>
            <person name="Anantharaman K."/>
            <person name="Brown C.T."/>
            <person name="Hug L.A."/>
            <person name="Sharon I."/>
            <person name="Castelle C.J."/>
            <person name="Probst A.J."/>
            <person name="Thomas B.C."/>
            <person name="Singh A."/>
            <person name="Wilkins M.J."/>
            <person name="Karaoz U."/>
            <person name="Brodie E.L."/>
            <person name="Williams K.H."/>
            <person name="Hubbard S.S."/>
            <person name="Banfield J.F."/>
        </authorList>
    </citation>
    <scope>NUCLEOTIDE SEQUENCE [LARGE SCALE GENOMIC DNA]</scope>
</reference>
<dbReference type="Proteomes" id="UP000179243">
    <property type="component" value="Unassembled WGS sequence"/>
</dbReference>
<name>A0A1F7F434_UNCRA</name>
<dbReference type="SUPFAM" id="SSF51126">
    <property type="entry name" value="Pectin lyase-like"/>
    <property type="match status" value="1"/>
</dbReference>
<proteinExistence type="predicted"/>
<protein>
    <recommendedName>
        <fullName evidence="5">FlgD Ig-like domain-containing protein</fullName>
    </recommendedName>
</protein>